<gene>
    <name evidence="3" type="ORF">AKO1_006301</name>
</gene>
<dbReference type="AlphaFoldDB" id="A0AAW2YLY3"/>
<reference evidence="3 4" key="1">
    <citation type="submission" date="2024-03" db="EMBL/GenBank/DDBJ databases">
        <title>The Acrasis kona genome and developmental transcriptomes reveal deep origins of eukaryotic multicellular pathways.</title>
        <authorList>
            <person name="Sheikh S."/>
            <person name="Fu C.-J."/>
            <person name="Brown M.W."/>
            <person name="Baldauf S.L."/>
        </authorList>
    </citation>
    <scope>NUCLEOTIDE SEQUENCE [LARGE SCALE GENOMIC DNA]</scope>
    <source>
        <strain evidence="3 4">ATCC MYA-3509</strain>
    </source>
</reference>
<keyword evidence="1" id="KW-0677">Repeat</keyword>
<dbReference type="Gene3D" id="1.25.40.10">
    <property type="entry name" value="Tetratricopeptide repeat domain"/>
    <property type="match status" value="1"/>
</dbReference>
<evidence type="ECO:0000313" key="3">
    <source>
        <dbReference type="EMBL" id="KAL0477097.1"/>
    </source>
</evidence>
<evidence type="ECO:0000313" key="4">
    <source>
        <dbReference type="Proteomes" id="UP001431209"/>
    </source>
</evidence>
<evidence type="ECO:0000256" key="2">
    <source>
        <dbReference type="ARBA" id="ARBA00022803"/>
    </source>
</evidence>
<evidence type="ECO:0008006" key="5">
    <source>
        <dbReference type="Google" id="ProtNLM"/>
    </source>
</evidence>
<comment type="caution">
    <text evidence="3">The sequence shown here is derived from an EMBL/GenBank/DDBJ whole genome shotgun (WGS) entry which is preliminary data.</text>
</comment>
<dbReference type="Proteomes" id="UP001431209">
    <property type="component" value="Unassembled WGS sequence"/>
</dbReference>
<dbReference type="Pfam" id="PF14559">
    <property type="entry name" value="TPR_19"/>
    <property type="match status" value="1"/>
</dbReference>
<dbReference type="Pfam" id="PF13176">
    <property type="entry name" value="TPR_7"/>
    <property type="match status" value="1"/>
</dbReference>
<dbReference type="InterPro" id="IPR019734">
    <property type="entry name" value="TPR_rpt"/>
</dbReference>
<dbReference type="InterPro" id="IPR011990">
    <property type="entry name" value="TPR-like_helical_dom_sf"/>
</dbReference>
<dbReference type="SUPFAM" id="SSF48452">
    <property type="entry name" value="TPR-like"/>
    <property type="match status" value="1"/>
</dbReference>
<sequence>MILDLIARENDIYAEAEDVNDPNLPQRNGFDLLGIIYSRSGRQQEAIAFYEEILNNSDKHSKKFVIQVLHSLAPLYELCDMPEQAFATYKQIVEQDPNVFALLGCVRNLQKLERTEEAASILHHAISMYPDEPMVYTSAASAMINAGRMDEARKYLEDIDQKRPHLQLKKWLDMMNVAQDQDSISKQL</sequence>
<keyword evidence="4" id="KW-1185">Reference proteome</keyword>
<protein>
    <recommendedName>
        <fullName evidence="5">Tetratricopeptide repeat protein</fullName>
    </recommendedName>
</protein>
<keyword evidence="2" id="KW-0802">TPR repeat</keyword>
<dbReference type="EMBL" id="JAOPGA020000142">
    <property type="protein sequence ID" value="KAL0477097.1"/>
    <property type="molecule type" value="Genomic_DNA"/>
</dbReference>
<dbReference type="PANTHER" id="PTHR44943:SF8">
    <property type="entry name" value="TPR REPEAT-CONTAINING PROTEIN MJ0263"/>
    <property type="match status" value="1"/>
</dbReference>
<organism evidence="3 4">
    <name type="scientific">Acrasis kona</name>
    <dbReference type="NCBI Taxonomy" id="1008807"/>
    <lineage>
        <taxon>Eukaryota</taxon>
        <taxon>Discoba</taxon>
        <taxon>Heterolobosea</taxon>
        <taxon>Tetramitia</taxon>
        <taxon>Eutetramitia</taxon>
        <taxon>Acrasidae</taxon>
        <taxon>Acrasis</taxon>
    </lineage>
</organism>
<dbReference type="InterPro" id="IPR051685">
    <property type="entry name" value="Ycf3/AcsC/BcsC/TPR_MFPF"/>
</dbReference>
<accession>A0AAW2YLY3</accession>
<name>A0AAW2YLY3_9EUKA</name>
<feature type="non-terminal residue" evidence="3">
    <location>
        <position position="188"/>
    </location>
</feature>
<evidence type="ECO:0000256" key="1">
    <source>
        <dbReference type="ARBA" id="ARBA00022737"/>
    </source>
</evidence>
<dbReference type="PANTHER" id="PTHR44943">
    <property type="entry name" value="CELLULOSE SYNTHASE OPERON PROTEIN C"/>
    <property type="match status" value="1"/>
</dbReference>
<proteinExistence type="predicted"/>